<dbReference type="RefSeq" id="WP_053403628.1">
    <property type="nucleotide sequence ID" value="NZ_LILC01000037.1"/>
</dbReference>
<dbReference type="Pfam" id="PF02623">
    <property type="entry name" value="FliW"/>
    <property type="match status" value="1"/>
</dbReference>
<proteinExistence type="inferred from homology"/>
<dbReference type="InterPro" id="IPR024046">
    <property type="entry name" value="Flagellar_assmbl_FliW_dom_sf"/>
</dbReference>
<keyword evidence="5" id="KW-0282">Flagellum</keyword>
<evidence type="ECO:0000256" key="3">
    <source>
        <dbReference type="ARBA" id="ARBA00022845"/>
    </source>
</evidence>
<evidence type="ECO:0000256" key="2">
    <source>
        <dbReference type="ARBA" id="ARBA00022795"/>
    </source>
</evidence>
<evidence type="ECO:0000256" key="4">
    <source>
        <dbReference type="HAMAP-Rule" id="MF_01185"/>
    </source>
</evidence>
<organism evidence="5 6">
    <name type="scientific">Priestia koreensis</name>
    <dbReference type="NCBI Taxonomy" id="284581"/>
    <lineage>
        <taxon>Bacteria</taxon>
        <taxon>Bacillati</taxon>
        <taxon>Bacillota</taxon>
        <taxon>Bacilli</taxon>
        <taxon>Bacillales</taxon>
        <taxon>Bacillaceae</taxon>
        <taxon>Priestia</taxon>
    </lineage>
</organism>
<keyword evidence="5" id="KW-0966">Cell projection</keyword>
<keyword evidence="3 4" id="KW-0810">Translation regulation</keyword>
<dbReference type="GO" id="GO:0005737">
    <property type="term" value="C:cytoplasm"/>
    <property type="evidence" value="ECO:0007669"/>
    <property type="project" value="UniProtKB-SubCell"/>
</dbReference>
<evidence type="ECO:0000313" key="6">
    <source>
        <dbReference type="Proteomes" id="UP000037558"/>
    </source>
</evidence>
<dbReference type="Gene3D" id="2.30.290.10">
    <property type="entry name" value="BH3618-like"/>
    <property type="match status" value="1"/>
</dbReference>
<comment type="subcellular location">
    <subcellularLocation>
        <location evidence="4">Cytoplasm</location>
    </subcellularLocation>
</comment>
<name>A0A0M0KF39_9BACI</name>
<dbReference type="NCBIfam" id="NF009793">
    <property type="entry name" value="PRK13285.1-1"/>
    <property type="match status" value="1"/>
</dbReference>
<dbReference type="EMBL" id="LILC01000037">
    <property type="protein sequence ID" value="KOO37197.1"/>
    <property type="molecule type" value="Genomic_DNA"/>
</dbReference>
<comment type="similarity">
    <text evidence="4">Belongs to the FliW family.</text>
</comment>
<keyword evidence="2 4" id="KW-1005">Bacterial flagellum biogenesis</keyword>
<evidence type="ECO:0000313" key="5">
    <source>
        <dbReference type="EMBL" id="KOO37197.1"/>
    </source>
</evidence>
<protein>
    <recommendedName>
        <fullName evidence="4">Flagellar assembly factor FliW</fullName>
    </recommendedName>
</protein>
<dbReference type="PANTHER" id="PTHR39190">
    <property type="entry name" value="FLAGELLAR ASSEMBLY FACTOR FLIW"/>
    <property type="match status" value="1"/>
</dbReference>
<dbReference type="AlphaFoldDB" id="A0A0M0KF39"/>
<comment type="function">
    <text evidence="4">Acts as an anti-CsrA protein, binds CsrA and prevents it from repressing translation of its target genes, one of which is flagellin. Binds to flagellin and participates in the assembly of the flagellum.</text>
</comment>
<dbReference type="STRING" id="284581.AMD01_22200"/>
<dbReference type="InterPro" id="IPR003775">
    <property type="entry name" value="Flagellar_assembly_factor_FliW"/>
</dbReference>
<dbReference type="OrthoDB" id="9801235at2"/>
<dbReference type="GO" id="GO:0044780">
    <property type="term" value="P:bacterial-type flagellum assembly"/>
    <property type="evidence" value="ECO:0007669"/>
    <property type="project" value="UniProtKB-UniRule"/>
</dbReference>
<dbReference type="PATRIC" id="fig|284581.3.peg.3293"/>
<dbReference type="HAMAP" id="MF_01185">
    <property type="entry name" value="FliW"/>
    <property type="match status" value="1"/>
</dbReference>
<dbReference type="PANTHER" id="PTHR39190:SF1">
    <property type="entry name" value="FLAGELLAR ASSEMBLY FACTOR FLIW"/>
    <property type="match status" value="1"/>
</dbReference>
<reference evidence="6" key="1">
    <citation type="submission" date="2015-08" db="EMBL/GenBank/DDBJ databases">
        <title>Fjat-14210 dsm16467.</title>
        <authorList>
            <person name="Liu B."/>
            <person name="Wang J."/>
            <person name="Zhu Y."/>
            <person name="Liu G."/>
            <person name="Chen Q."/>
            <person name="Chen Z."/>
            <person name="Lan J."/>
            <person name="Che J."/>
            <person name="Ge C."/>
            <person name="Shi H."/>
            <person name="Pan Z."/>
            <person name="Liu X."/>
        </authorList>
    </citation>
    <scope>NUCLEOTIDE SEQUENCE [LARGE SCALE GENOMIC DNA]</scope>
    <source>
        <strain evidence="6">DSM 16467</strain>
    </source>
</reference>
<gene>
    <name evidence="4" type="primary">fliW</name>
    <name evidence="5" type="ORF">AMD01_22200</name>
</gene>
<keyword evidence="4" id="KW-0143">Chaperone</keyword>
<keyword evidence="5" id="KW-0969">Cilium</keyword>
<keyword evidence="1 4" id="KW-0963">Cytoplasm</keyword>
<comment type="caution">
    <text evidence="5">The sequence shown here is derived from an EMBL/GenBank/DDBJ whole genome shotgun (WGS) entry which is preliminary data.</text>
</comment>
<dbReference type="Proteomes" id="UP000037558">
    <property type="component" value="Unassembled WGS sequence"/>
</dbReference>
<sequence>MTIETRYHGKIDVDQHQIITFSQGIPGFEEEKSFVLLSLNEDEIFYALQSTESAGLAFIVVNPFHFIKDYDFTLDESYLTQLDIKEEKEVEVYAILTVKENFEDTTANLQAPIILNTRNKQGKQIILTNTNYQTRHPLFKTNAK</sequence>
<accession>A0A0M0KF39</accession>
<dbReference type="SUPFAM" id="SSF141457">
    <property type="entry name" value="BH3618-like"/>
    <property type="match status" value="1"/>
</dbReference>
<dbReference type="GO" id="GO:0006417">
    <property type="term" value="P:regulation of translation"/>
    <property type="evidence" value="ECO:0007669"/>
    <property type="project" value="UniProtKB-KW"/>
</dbReference>
<keyword evidence="6" id="KW-1185">Reference proteome</keyword>
<evidence type="ECO:0000256" key="1">
    <source>
        <dbReference type="ARBA" id="ARBA00022490"/>
    </source>
</evidence>
<comment type="subunit">
    <text evidence="4">Interacts with translational regulator CsrA and flagellin(s).</text>
</comment>